<evidence type="ECO:0000313" key="2">
    <source>
        <dbReference type="Proteomes" id="UP000262072"/>
    </source>
</evidence>
<name>A0A383TCP6_9LACT</name>
<evidence type="ECO:0000313" key="1">
    <source>
        <dbReference type="EMBL" id="SYZ77241.1"/>
    </source>
</evidence>
<dbReference type="RefSeq" id="WP_119092164.1">
    <property type="nucleotide sequence ID" value="NZ_UNRR01000001.1"/>
</dbReference>
<sequence>MNFISYTVDNSKKLNKMKKSKPSFFRRGNKASVFLFNEKDNGLVHVILKLNDEYMIRTKLFEEYTAIPFDHYINVFYNSKNENMFIEESLTAYLDVAVDFLQTENDVSIKRKKLSNEIFIELTDKFAGISDITRLEYFDDEIDEDRTLDFVSFSEFSKIAMKDIKIDFMNWRFKDFYASANRNGKIKLDNSNDDFLVKWLEVFSYAL</sequence>
<reference evidence="2" key="1">
    <citation type="submission" date="2018-05" db="EMBL/GenBank/DDBJ databases">
        <authorList>
            <person name="Strepis N."/>
        </authorList>
    </citation>
    <scope>NUCLEOTIDE SEQUENCE [LARGE SCALE GENOMIC DNA]</scope>
</reference>
<organism evidence="1 2">
    <name type="scientific">Trichococcus shcherbakoviae</name>
    <dbReference type="NCBI Taxonomy" id="2094020"/>
    <lineage>
        <taxon>Bacteria</taxon>
        <taxon>Bacillati</taxon>
        <taxon>Bacillota</taxon>
        <taxon>Bacilli</taxon>
        <taxon>Lactobacillales</taxon>
        <taxon>Carnobacteriaceae</taxon>
        <taxon>Trichococcus</taxon>
    </lineage>
</organism>
<dbReference type="EMBL" id="UNRR01000001">
    <property type="protein sequence ID" value="SYZ77241.1"/>
    <property type="molecule type" value="Genomic_DNA"/>
</dbReference>
<gene>
    <name evidence="1" type="ORF">TART1_0003</name>
</gene>
<proteinExistence type="predicted"/>
<dbReference type="AlphaFoldDB" id="A0A383TCP6"/>
<dbReference type="Proteomes" id="UP000262072">
    <property type="component" value="Unassembled WGS sequence"/>
</dbReference>
<accession>A0A383TCP6</accession>
<protein>
    <submittedName>
        <fullName evidence="1">Uncharacterized protein</fullName>
    </submittedName>
</protein>